<accession>A0ABR8P8F3</accession>
<gene>
    <name evidence="2" type="ORF">DTK66_07770</name>
</gene>
<dbReference type="RefSeq" id="WP_153930551.1">
    <property type="nucleotide sequence ID" value="NZ_QORN01000029.1"/>
</dbReference>
<keyword evidence="3" id="KW-1185">Reference proteome</keyword>
<proteinExistence type="predicted"/>
<sequence>MATEDQLLDKAINIYLTGLKGLESFISEPASEYNLSFEQFLILRMIISHPNIKLMDIAKQRQVTRSAVSRQLKILFQQEYVEQKADPADRRRMFLVATVKGKQVETQIWQKINQRFSKWVRIYGKDRADQFLNLFEDFNQQIIQGKIRKREQDND</sequence>
<protein>
    <submittedName>
        <fullName evidence="2">MarR family transcriptional regulator</fullName>
    </submittedName>
</protein>
<dbReference type="InterPro" id="IPR039422">
    <property type="entry name" value="MarR/SlyA-like"/>
</dbReference>
<dbReference type="PANTHER" id="PTHR33164">
    <property type="entry name" value="TRANSCRIPTIONAL REGULATOR, MARR FAMILY"/>
    <property type="match status" value="1"/>
</dbReference>
<dbReference type="PROSITE" id="PS50995">
    <property type="entry name" value="HTH_MARR_2"/>
    <property type="match status" value="1"/>
</dbReference>
<dbReference type="Pfam" id="PF01047">
    <property type="entry name" value="MarR"/>
    <property type="match status" value="1"/>
</dbReference>
<reference evidence="2 3" key="1">
    <citation type="submission" date="2018-07" db="EMBL/GenBank/DDBJ databases">
        <title>Phylogenomic Insights into understanding Host Adaptation of Lactobacillus reuteri by a novel species, Lactobacillus spp. M31.</title>
        <authorList>
            <person name="Sharma S."/>
            <person name="Patil P."/>
            <person name="Korpole S."/>
            <person name="Patil P.B."/>
        </authorList>
    </citation>
    <scope>NUCLEOTIDE SEQUENCE [LARGE SCALE GENOMIC DNA]</scope>
    <source>
        <strain evidence="2 3">M31</strain>
    </source>
</reference>
<organism evidence="2 3">
    <name type="scientific">Limosilactobacillus walteri</name>
    <dbReference type="NCBI Taxonomy" id="2268022"/>
    <lineage>
        <taxon>Bacteria</taxon>
        <taxon>Bacillati</taxon>
        <taxon>Bacillota</taxon>
        <taxon>Bacilli</taxon>
        <taxon>Lactobacillales</taxon>
        <taxon>Lactobacillaceae</taxon>
        <taxon>Limosilactobacillus</taxon>
    </lineage>
</organism>
<evidence type="ECO:0000313" key="2">
    <source>
        <dbReference type="EMBL" id="MBD5806990.1"/>
    </source>
</evidence>
<dbReference type="EMBL" id="QORN01000029">
    <property type="protein sequence ID" value="MBD5806990.1"/>
    <property type="molecule type" value="Genomic_DNA"/>
</dbReference>
<comment type="caution">
    <text evidence="2">The sequence shown here is derived from an EMBL/GenBank/DDBJ whole genome shotgun (WGS) entry which is preliminary data.</text>
</comment>
<dbReference type="SMART" id="SM00347">
    <property type="entry name" value="HTH_MARR"/>
    <property type="match status" value="1"/>
</dbReference>
<evidence type="ECO:0000259" key="1">
    <source>
        <dbReference type="PROSITE" id="PS50995"/>
    </source>
</evidence>
<dbReference type="PANTHER" id="PTHR33164:SF67">
    <property type="entry name" value="TRANSCRIPTIONAL REGULATOR, MARR FAMILY"/>
    <property type="match status" value="1"/>
</dbReference>
<evidence type="ECO:0000313" key="3">
    <source>
        <dbReference type="Proteomes" id="UP000704341"/>
    </source>
</evidence>
<dbReference type="InterPro" id="IPR000835">
    <property type="entry name" value="HTH_MarR-typ"/>
</dbReference>
<dbReference type="SUPFAM" id="SSF46785">
    <property type="entry name" value="Winged helix' DNA-binding domain"/>
    <property type="match status" value="1"/>
</dbReference>
<dbReference type="Proteomes" id="UP000704341">
    <property type="component" value="Unassembled WGS sequence"/>
</dbReference>
<dbReference type="InterPro" id="IPR036388">
    <property type="entry name" value="WH-like_DNA-bd_sf"/>
</dbReference>
<dbReference type="InterPro" id="IPR036390">
    <property type="entry name" value="WH_DNA-bd_sf"/>
</dbReference>
<feature type="domain" description="HTH marR-type" evidence="1">
    <location>
        <begin position="1"/>
        <end position="140"/>
    </location>
</feature>
<name>A0ABR8P8F3_9LACO</name>
<dbReference type="Gene3D" id="1.10.10.10">
    <property type="entry name" value="Winged helix-like DNA-binding domain superfamily/Winged helix DNA-binding domain"/>
    <property type="match status" value="1"/>
</dbReference>